<dbReference type="Pfam" id="PF00126">
    <property type="entry name" value="HTH_1"/>
    <property type="match status" value="1"/>
</dbReference>
<gene>
    <name evidence="6" type="ORF">UO65_5725</name>
</gene>
<dbReference type="GO" id="GO:0032993">
    <property type="term" value="C:protein-DNA complex"/>
    <property type="evidence" value="ECO:0007669"/>
    <property type="project" value="TreeGrafter"/>
</dbReference>
<keyword evidence="3" id="KW-0238">DNA-binding</keyword>
<dbReference type="SUPFAM" id="SSF53850">
    <property type="entry name" value="Periplasmic binding protein-like II"/>
    <property type="match status" value="1"/>
</dbReference>
<dbReference type="PRINTS" id="PR00039">
    <property type="entry name" value="HTHLYSR"/>
</dbReference>
<evidence type="ECO:0000256" key="1">
    <source>
        <dbReference type="ARBA" id="ARBA00009437"/>
    </source>
</evidence>
<comment type="similarity">
    <text evidence="1">Belongs to the LysR transcriptional regulatory family.</text>
</comment>
<evidence type="ECO:0000313" key="7">
    <source>
        <dbReference type="Proteomes" id="UP000019277"/>
    </source>
</evidence>
<reference evidence="6 7" key="1">
    <citation type="journal article" date="2014" name="Genome Announc.">
        <title>Draft Genome Sequence of the Antitrypanosomally Active Sponge-Associated Bacterium Actinokineospora sp. Strain EG49.</title>
        <authorList>
            <person name="Harjes J."/>
            <person name="Ryu T."/>
            <person name="Abdelmohsen U.R."/>
            <person name="Moitinho-Silva L."/>
            <person name="Horn H."/>
            <person name="Ravasi T."/>
            <person name="Hentschel U."/>
        </authorList>
    </citation>
    <scope>NUCLEOTIDE SEQUENCE [LARGE SCALE GENOMIC DNA]</scope>
    <source>
        <strain evidence="6 7">EG49</strain>
    </source>
</reference>
<dbReference type="InterPro" id="IPR036390">
    <property type="entry name" value="WH_DNA-bd_sf"/>
</dbReference>
<evidence type="ECO:0000256" key="3">
    <source>
        <dbReference type="ARBA" id="ARBA00023125"/>
    </source>
</evidence>
<dbReference type="Proteomes" id="UP000019277">
    <property type="component" value="Unassembled WGS sequence"/>
</dbReference>
<dbReference type="InterPro" id="IPR036388">
    <property type="entry name" value="WH-like_DNA-bd_sf"/>
</dbReference>
<dbReference type="PATRIC" id="fig|909613.9.peg.5724"/>
<dbReference type="Pfam" id="PF03466">
    <property type="entry name" value="LysR_substrate"/>
    <property type="match status" value="1"/>
</dbReference>
<sequence>MSVELRHLRAFLAIAEEGTISRAAVRLHLSQPAVSRTLQQLEAHLGVRLVDRSTHHVRLTPAGMATRVRAEAAVAAVDDVLDAGKLGSWPLRVGHAWSAFGEYTVPLLRAWRAAHPETALELNRVDDRTAGLVRGRVDAALLRGQVRVAGLHTEVLLSEPRLAAVPASGPLAGRASVGLADLVGETIAVNPVSGTTSLDLWPADRRPAEAVEVLSTDDWITLIGAGHAVGITTTATVSTYPHAEVAYVPLTGVAPVPLVLAWTTPPSHPMVWALAELARAVVGRGPGGGGR</sequence>
<dbReference type="AlphaFoldDB" id="W7IQY9"/>
<dbReference type="CDD" id="cd08414">
    <property type="entry name" value="PBP2_LTTR_aromatics_like"/>
    <property type="match status" value="1"/>
</dbReference>
<evidence type="ECO:0000256" key="4">
    <source>
        <dbReference type="ARBA" id="ARBA00023163"/>
    </source>
</evidence>
<dbReference type="InterPro" id="IPR005119">
    <property type="entry name" value="LysR_subst-bd"/>
</dbReference>
<evidence type="ECO:0000313" key="6">
    <source>
        <dbReference type="EMBL" id="EWC58991.1"/>
    </source>
</evidence>
<name>W7IQY9_9PSEU</name>
<keyword evidence="7" id="KW-1185">Reference proteome</keyword>
<comment type="caution">
    <text evidence="6">The sequence shown here is derived from an EMBL/GenBank/DDBJ whole genome shotgun (WGS) entry which is preliminary data.</text>
</comment>
<dbReference type="OrthoDB" id="3636008at2"/>
<dbReference type="Gene3D" id="1.10.10.10">
    <property type="entry name" value="Winged helix-like DNA-binding domain superfamily/Winged helix DNA-binding domain"/>
    <property type="match status" value="1"/>
</dbReference>
<dbReference type="GO" id="GO:0003677">
    <property type="term" value="F:DNA binding"/>
    <property type="evidence" value="ECO:0007669"/>
    <property type="project" value="UniProtKB-KW"/>
</dbReference>
<dbReference type="STRING" id="909613.UO65_5725"/>
<accession>W7IQY9</accession>
<dbReference type="SUPFAM" id="SSF46785">
    <property type="entry name" value="Winged helix' DNA-binding domain"/>
    <property type="match status" value="1"/>
</dbReference>
<dbReference type="PROSITE" id="PS50931">
    <property type="entry name" value="HTH_LYSR"/>
    <property type="match status" value="1"/>
</dbReference>
<dbReference type="RefSeq" id="WP_152552326.1">
    <property type="nucleotide sequence ID" value="NZ_AYXG01000223.1"/>
</dbReference>
<dbReference type="Gene3D" id="3.40.190.10">
    <property type="entry name" value="Periplasmic binding protein-like II"/>
    <property type="match status" value="2"/>
</dbReference>
<dbReference type="EMBL" id="AYXG01000223">
    <property type="protein sequence ID" value="EWC58991.1"/>
    <property type="molecule type" value="Genomic_DNA"/>
</dbReference>
<dbReference type="eggNOG" id="COG0583">
    <property type="taxonomic scope" value="Bacteria"/>
</dbReference>
<dbReference type="GO" id="GO:0003700">
    <property type="term" value="F:DNA-binding transcription factor activity"/>
    <property type="evidence" value="ECO:0007669"/>
    <property type="project" value="InterPro"/>
</dbReference>
<dbReference type="PANTHER" id="PTHR30346">
    <property type="entry name" value="TRANSCRIPTIONAL DUAL REGULATOR HCAR-RELATED"/>
    <property type="match status" value="1"/>
</dbReference>
<dbReference type="PANTHER" id="PTHR30346:SF0">
    <property type="entry name" value="HCA OPERON TRANSCRIPTIONAL ACTIVATOR HCAR"/>
    <property type="match status" value="1"/>
</dbReference>
<proteinExistence type="inferred from homology"/>
<keyword evidence="2" id="KW-0805">Transcription regulation</keyword>
<evidence type="ECO:0000256" key="2">
    <source>
        <dbReference type="ARBA" id="ARBA00023015"/>
    </source>
</evidence>
<keyword evidence="4" id="KW-0804">Transcription</keyword>
<feature type="domain" description="HTH lysR-type" evidence="5">
    <location>
        <begin position="3"/>
        <end position="60"/>
    </location>
</feature>
<organism evidence="6 7">
    <name type="scientific">Actinokineospora spheciospongiae</name>
    <dbReference type="NCBI Taxonomy" id="909613"/>
    <lineage>
        <taxon>Bacteria</taxon>
        <taxon>Bacillati</taxon>
        <taxon>Actinomycetota</taxon>
        <taxon>Actinomycetes</taxon>
        <taxon>Pseudonocardiales</taxon>
        <taxon>Pseudonocardiaceae</taxon>
        <taxon>Actinokineospora</taxon>
    </lineage>
</organism>
<dbReference type="InterPro" id="IPR000847">
    <property type="entry name" value="LysR_HTH_N"/>
</dbReference>
<dbReference type="FunFam" id="1.10.10.10:FF:000001">
    <property type="entry name" value="LysR family transcriptional regulator"/>
    <property type="match status" value="1"/>
</dbReference>
<protein>
    <submittedName>
        <fullName evidence="6">Transcriptional regulator, LysR family</fullName>
    </submittedName>
</protein>
<evidence type="ECO:0000259" key="5">
    <source>
        <dbReference type="PROSITE" id="PS50931"/>
    </source>
</evidence>